<dbReference type="EMBL" id="CP032364">
    <property type="protein sequence ID" value="AYA99772.1"/>
    <property type="molecule type" value="Genomic_DNA"/>
</dbReference>
<dbReference type="PANTHER" id="PTHR42663">
    <property type="entry name" value="HYDROLASE C777.06C-RELATED-RELATED"/>
    <property type="match status" value="1"/>
</dbReference>
<protein>
    <submittedName>
        <fullName evidence="1">MBL fold metallo-hydrolase</fullName>
    </submittedName>
</protein>
<dbReference type="GO" id="GO:0016787">
    <property type="term" value="F:hydrolase activity"/>
    <property type="evidence" value="ECO:0007669"/>
    <property type="project" value="UniProtKB-KW"/>
</dbReference>
<organism evidence="1 2">
    <name type="scientific">Lachnoanaerobaculum umeaense</name>
    <dbReference type="NCBI Taxonomy" id="617123"/>
    <lineage>
        <taxon>Bacteria</taxon>
        <taxon>Bacillati</taxon>
        <taxon>Bacillota</taxon>
        <taxon>Clostridia</taxon>
        <taxon>Lachnospirales</taxon>
        <taxon>Lachnospiraceae</taxon>
        <taxon>Lachnoanaerobaculum</taxon>
    </lineage>
</organism>
<dbReference type="SMART" id="SM00849">
    <property type="entry name" value="Lactamase_B"/>
    <property type="match status" value="1"/>
</dbReference>
<dbReference type="KEGG" id="lua:D4A81_07385"/>
<evidence type="ECO:0000313" key="2">
    <source>
        <dbReference type="Proteomes" id="UP000265562"/>
    </source>
</evidence>
<keyword evidence="1" id="KW-0378">Hydrolase</keyword>
<dbReference type="SUPFAM" id="SSF56281">
    <property type="entry name" value="Metallo-hydrolase/oxidoreductase"/>
    <property type="match status" value="1"/>
</dbReference>
<name>A0A385Q0I6_9FIRM</name>
<gene>
    <name evidence="1" type="ORF">D4A81_07385</name>
</gene>
<dbReference type="Proteomes" id="UP000265562">
    <property type="component" value="Chromosome"/>
</dbReference>
<keyword evidence="2" id="KW-1185">Reference proteome</keyword>
<evidence type="ECO:0000313" key="1">
    <source>
        <dbReference type="EMBL" id="AYA99772.1"/>
    </source>
</evidence>
<dbReference type="RefSeq" id="WP_111524537.1">
    <property type="nucleotide sequence ID" value="NZ_CP032364.1"/>
</dbReference>
<accession>A0A385Q0I6</accession>
<sequence length="229" mass="25934">MELKFTGIGAAYYPVLGSNCAFFEHDNCLYLIDCGESTFKAMFSRNEIYDYDNIVVLLTHLHADHIGSLGSFLSFCKNVLDKKVLLAAEEDTIVNILDQSGVHTDKYNFTTDFKECEADGLSIYVKRESHATDMLCCGFIFECNGEKIYYSGDTSNVPSDILNAFLSGEIKTMYQECTFLDTDSTSHFSLKKLCEIIPYEERQRVYCMHLGDDIEDDIVKAGFRVPKIV</sequence>
<proteinExistence type="predicted"/>
<dbReference type="InterPro" id="IPR036866">
    <property type="entry name" value="RibonucZ/Hydroxyglut_hydro"/>
</dbReference>
<reference evidence="1 2" key="1">
    <citation type="submission" date="2018-09" db="EMBL/GenBank/DDBJ databases">
        <title>Genome sequencing of Lachnoanaerobaculum umeaense DSM 23576.</title>
        <authorList>
            <person name="Kook J.-K."/>
            <person name="Park S.-N."/>
            <person name="Lim Y.K."/>
        </authorList>
    </citation>
    <scope>NUCLEOTIDE SEQUENCE [LARGE SCALE GENOMIC DNA]</scope>
    <source>
        <strain evidence="2">DSM 23576 \ CCUG 58757</strain>
    </source>
</reference>
<dbReference type="Gene3D" id="3.60.15.10">
    <property type="entry name" value="Ribonuclease Z/Hydroxyacylglutathione hydrolase-like"/>
    <property type="match status" value="1"/>
</dbReference>
<dbReference type="Pfam" id="PF23023">
    <property type="entry name" value="Anti-Pycsar_Apyc1"/>
    <property type="match status" value="1"/>
</dbReference>
<dbReference type="AlphaFoldDB" id="A0A385Q0I6"/>
<dbReference type="OrthoDB" id="9803916at2"/>
<dbReference type="PANTHER" id="PTHR42663:SF6">
    <property type="entry name" value="HYDROLASE C777.06C-RELATED"/>
    <property type="match status" value="1"/>
</dbReference>
<dbReference type="InterPro" id="IPR001279">
    <property type="entry name" value="Metallo-B-lactamas"/>
</dbReference>